<dbReference type="PANTHER" id="PTHR45887">
    <property type="entry name" value="TRANSLATION INITIATION FACTOR EIF-2B SUBUNIT EPSILON"/>
    <property type="match status" value="1"/>
</dbReference>
<dbReference type="GO" id="GO:0031369">
    <property type="term" value="F:translation initiation factor binding"/>
    <property type="evidence" value="ECO:0007669"/>
    <property type="project" value="TreeGrafter"/>
</dbReference>
<proteinExistence type="predicted"/>
<keyword evidence="1" id="KW-0808">Transferase</keyword>
<dbReference type="EMBL" id="JALLKP010000001">
    <property type="protein sequence ID" value="KAK2197151.1"/>
    <property type="molecule type" value="Genomic_DNA"/>
</dbReference>
<dbReference type="AlphaFoldDB" id="A0AAD9PM87"/>
<reference evidence="1" key="1">
    <citation type="journal article" date="2023" name="Nat. Microbiol.">
        <title>Babesia duncani multi-omics identifies virulence factors and drug targets.</title>
        <authorList>
            <person name="Singh P."/>
            <person name="Lonardi S."/>
            <person name="Liang Q."/>
            <person name="Vydyam P."/>
            <person name="Khabirova E."/>
            <person name="Fang T."/>
            <person name="Gihaz S."/>
            <person name="Thekkiniath J."/>
            <person name="Munshi M."/>
            <person name="Abel S."/>
            <person name="Ciampossin L."/>
            <person name="Batugedara G."/>
            <person name="Gupta M."/>
            <person name="Lu X.M."/>
            <person name="Lenz T."/>
            <person name="Chakravarty S."/>
            <person name="Cornillot E."/>
            <person name="Hu Y."/>
            <person name="Ma W."/>
            <person name="Gonzalez L.M."/>
            <person name="Sanchez S."/>
            <person name="Estrada K."/>
            <person name="Sanchez-Flores A."/>
            <person name="Montero E."/>
            <person name="Harb O.S."/>
            <person name="Le Roch K.G."/>
            <person name="Mamoun C.B."/>
        </authorList>
    </citation>
    <scope>NUCLEOTIDE SEQUENCE</scope>
    <source>
        <strain evidence="1">WA1</strain>
    </source>
</reference>
<dbReference type="GO" id="GO:0016740">
    <property type="term" value="F:transferase activity"/>
    <property type="evidence" value="ECO:0007669"/>
    <property type="project" value="UniProtKB-KW"/>
</dbReference>
<dbReference type="InterPro" id="IPR051956">
    <property type="entry name" value="eIF2B_epsilon"/>
</dbReference>
<protein>
    <submittedName>
        <fullName evidence="1">Nucleotide-diphospho-sugar transferase</fullName>
    </submittedName>
</protein>
<gene>
    <name evidence="1" type="ORF">BdWA1_000150</name>
</gene>
<sequence>MSLLSHFASRRLSKRVKEAHLTINLRNLEAHPQDWSCFYLAKQYYDECDDYNRQYGSEYMSKLCRGLEDDLKTCKDRLASEISACKPYAMDPPIELINKPSWIPVKCELYIGTKHIFHETLENLWHSGISVVYLVASKHVIHRYKHFAKEYAFGRKGRVLTVELISINAKVMSVGAVLRELAILKCVPSDFILLFWDTLLSISLLDAINMHEERKKRHSYYAMSMLYIKETSDKRLVFVLVY</sequence>
<dbReference type="RefSeq" id="XP_067803993.1">
    <property type="nucleotide sequence ID" value="XM_067945202.1"/>
</dbReference>
<organism evidence="1 2">
    <name type="scientific">Babesia duncani</name>
    <dbReference type="NCBI Taxonomy" id="323732"/>
    <lineage>
        <taxon>Eukaryota</taxon>
        <taxon>Sar</taxon>
        <taxon>Alveolata</taxon>
        <taxon>Apicomplexa</taxon>
        <taxon>Aconoidasida</taxon>
        <taxon>Piroplasmida</taxon>
        <taxon>Babesiidae</taxon>
        <taxon>Babesia</taxon>
    </lineage>
</organism>
<dbReference type="GO" id="GO:0005085">
    <property type="term" value="F:guanyl-nucleotide exchange factor activity"/>
    <property type="evidence" value="ECO:0007669"/>
    <property type="project" value="TreeGrafter"/>
</dbReference>
<name>A0AAD9PM87_9APIC</name>
<dbReference type="InterPro" id="IPR029044">
    <property type="entry name" value="Nucleotide-diphossugar_trans"/>
</dbReference>
<dbReference type="GeneID" id="94334448"/>
<evidence type="ECO:0000313" key="2">
    <source>
        <dbReference type="Proteomes" id="UP001214638"/>
    </source>
</evidence>
<dbReference type="Proteomes" id="UP001214638">
    <property type="component" value="Unassembled WGS sequence"/>
</dbReference>
<comment type="caution">
    <text evidence="1">The sequence shown here is derived from an EMBL/GenBank/DDBJ whole genome shotgun (WGS) entry which is preliminary data.</text>
</comment>
<dbReference type="PANTHER" id="PTHR45887:SF1">
    <property type="entry name" value="TRANSLATION INITIATION FACTOR EIF-2B SUBUNIT EPSILON"/>
    <property type="match status" value="1"/>
</dbReference>
<keyword evidence="2" id="KW-1185">Reference proteome</keyword>
<evidence type="ECO:0000313" key="1">
    <source>
        <dbReference type="EMBL" id="KAK2197151.1"/>
    </source>
</evidence>
<dbReference type="Gene3D" id="3.90.550.10">
    <property type="entry name" value="Spore Coat Polysaccharide Biosynthesis Protein SpsA, Chain A"/>
    <property type="match status" value="1"/>
</dbReference>
<accession>A0AAD9PM87</accession>
<dbReference type="GO" id="GO:0003743">
    <property type="term" value="F:translation initiation factor activity"/>
    <property type="evidence" value="ECO:0007669"/>
    <property type="project" value="TreeGrafter"/>
</dbReference>
<dbReference type="KEGG" id="bdw:94334448"/>
<dbReference type="GO" id="GO:0005851">
    <property type="term" value="C:eukaryotic translation initiation factor 2B complex"/>
    <property type="evidence" value="ECO:0007669"/>
    <property type="project" value="TreeGrafter"/>
</dbReference>